<accession>A0ABV5V1G5</accession>
<feature type="compositionally biased region" description="Low complexity" evidence="1">
    <location>
        <begin position="35"/>
        <end position="46"/>
    </location>
</feature>
<feature type="region of interest" description="Disordered" evidence="1">
    <location>
        <begin position="1"/>
        <end position="154"/>
    </location>
</feature>
<evidence type="ECO:0000313" key="4">
    <source>
        <dbReference type="EMBL" id="MFB9731648.1"/>
    </source>
</evidence>
<name>A0ABV5V1G5_9MICO</name>
<feature type="compositionally biased region" description="Basic and acidic residues" evidence="1">
    <location>
        <begin position="63"/>
        <end position="76"/>
    </location>
</feature>
<feature type="transmembrane region" description="Helical" evidence="2">
    <location>
        <begin position="229"/>
        <end position="255"/>
    </location>
</feature>
<keyword evidence="2" id="KW-1133">Transmembrane helix</keyword>
<feature type="compositionally biased region" description="Basic and acidic residues" evidence="1">
    <location>
        <begin position="25"/>
        <end position="34"/>
    </location>
</feature>
<keyword evidence="5" id="KW-1185">Reference proteome</keyword>
<comment type="caution">
    <text evidence="4">The sequence shown here is derived from an EMBL/GenBank/DDBJ whole genome shotgun (WGS) entry which is preliminary data.</text>
</comment>
<organism evidence="4 5">
    <name type="scientific">Ornithinimicrobium kibberense</name>
    <dbReference type="NCBI Taxonomy" id="282060"/>
    <lineage>
        <taxon>Bacteria</taxon>
        <taxon>Bacillati</taxon>
        <taxon>Actinomycetota</taxon>
        <taxon>Actinomycetes</taxon>
        <taxon>Micrococcales</taxon>
        <taxon>Ornithinimicrobiaceae</taxon>
        <taxon>Ornithinimicrobium</taxon>
    </lineage>
</organism>
<dbReference type="EMBL" id="JBHMAX010000013">
    <property type="protein sequence ID" value="MFB9731648.1"/>
    <property type="molecule type" value="Genomic_DNA"/>
</dbReference>
<evidence type="ECO:0000256" key="2">
    <source>
        <dbReference type="SAM" id="Phobius"/>
    </source>
</evidence>
<feature type="compositionally biased region" description="Polar residues" evidence="1">
    <location>
        <begin position="1"/>
        <end position="21"/>
    </location>
</feature>
<feature type="domain" description="DUF3566" evidence="3">
    <location>
        <begin position="151"/>
        <end position="271"/>
    </location>
</feature>
<keyword evidence="2" id="KW-0472">Membrane</keyword>
<evidence type="ECO:0000259" key="3">
    <source>
        <dbReference type="Pfam" id="PF12089"/>
    </source>
</evidence>
<reference evidence="4 5" key="1">
    <citation type="submission" date="2024-09" db="EMBL/GenBank/DDBJ databases">
        <authorList>
            <person name="Sun Q."/>
            <person name="Mori K."/>
        </authorList>
    </citation>
    <scope>NUCLEOTIDE SEQUENCE [LARGE SCALE GENOMIC DNA]</scope>
    <source>
        <strain evidence="4 5">JCM 12763</strain>
    </source>
</reference>
<dbReference type="Pfam" id="PF12089">
    <property type="entry name" value="DUF3566"/>
    <property type="match status" value="1"/>
</dbReference>
<dbReference type="RefSeq" id="WP_238330294.1">
    <property type="nucleotide sequence ID" value="NZ_JBHMAX010000013.1"/>
</dbReference>
<gene>
    <name evidence="4" type="ORF">ACFFN0_06300</name>
</gene>
<feature type="compositionally biased region" description="Low complexity" evidence="1">
    <location>
        <begin position="94"/>
        <end position="144"/>
    </location>
</feature>
<evidence type="ECO:0000256" key="1">
    <source>
        <dbReference type="SAM" id="MobiDB-lite"/>
    </source>
</evidence>
<dbReference type="InterPro" id="IPR021949">
    <property type="entry name" value="DUF3566_TM"/>
</dbReference>
<protein>
    <submittedName>
        <fullName evidence="4">DUF3566 domain-containing protein</fullName>
    </submittedName>
</protein>
<keyword evidence="2" id="KW-0812">Transmembrane</keyword>
<dbReference type="Proteomes" id="UP001589613">
    <property type="component" value="Unassembled WGS sequence"/>
</dbReference>
<evidence type="ECO:0000313" key="5">
    <source>
        <dbReference type="Proteomes" id="UP001589613"/>
    </source>
</evidence>
<proteinExistence type="predicted"/>
<feature type="transmembrane region" description="Helical" evidence="2">
    <location>
        <begin position="169"/>
        <end position="192"/>
    </location>
</feature>
<feature type="compositionally biased region" description="Basic residues" evidence="1">
    <location>
        <begin position="145"/>
        <end position="154"/>
    </location>
</feature>
<sequence length="272" mass="27357">MSTTHGAQPGSTTSGDETQVNPRVRPGEDGDRGSGRPAGAGPAQDAPAKDAEGSGAKGAGGGPDERSTAEKMRDGAMARTAQGRDLAARKARALRGATAGLASGSAAGATAGRSSASRQPGGPGTGTARTTGNARPGAARSGRPAPRRTGPRRVRLTAQRIDPWSVLKISFLVSVALGIAGVVMVAVLWTVLSGMNVFSTISDFFVQVTSGEAGGPSFDLMDYFGFGRVVSLAAVLGVLNVFLLTALATLTAFLYNICAALVGGAQVTLSDE</sequence>